<keyword evidence="7" id="KW-0575">Peroxidase</keyword>
<keyword evidence="16" id="KW-0732">Signal</keyword>
<protein>
    <recommendedName>
        <fullName evidence="5">peroxidase</fullName>
        <ecNumber evidence="5">1.11.1.7</ecNumber>
    </recommendedName>
</protein>
<evidence type="ECO:0000256" key="7">
    <source>
        <dbReference type="ARBA" id="ARBA00022559"/>
    </source>
</evidence>
<keyword evidence="8" id="KW-0349">Heme</keyword>
<evidence type="ECO:0000256" key="2">
    <source>
        <dbReference type="ARBA" id="ARBA00001913"/>
    </source>
</evidence>
<dbReference type="PROSITE" id="PS50873">
    <property type="entry name" value="PEROXIDASE_4"/>
    <property type="match status" value="2"/>
</dbReference>
<evidence type="ECO:0000256" key="6">
    <source>
        <dbReference type="ARBA" id="ARBA00022525"/>
    </source>
</evidence>
<dbReference type="EC" id="1.11.1.7" evidence="5"/>
<dbReference type="PANTHER" id="PTHR31517:SF59">
    <property type="entry name" value="PEROXIDASE"/>
    <property type="match status" value="1"/>
</dbReference>
<evidence type="ECO:0000313" key="19">
    <source>
        <dbReference type="Proteomes" id="UP000824890"/>
    </source>
</evidence>
<evidence type="ECO:0000313" key="18">
    <source>
        <dbReference type="EMBL" id="KAH0935579.1"/>
    </source>
</evidence>
<accession>A0ABQ8E1T5</accession>
<reference evidence="18 19" key="1">
    <citation type="submission" date="2021-05" db="EMBL/GenBank/DDBJ databases">
        <title>Genome Assembly of Synthetic Allotetraploid Brassica napus Reveals Homoeologous Exchanges between Subgenomes.</title>
        <authorList>
            <person name="Davis J.T."/>
        </authorList>
    </citation>
    <scope>NUCLEOTIDE SEQUENCE [LARGE SCALE GENOMIC DNA]</scope>
    <source>
        <strain evidence="19">cv. Da-Ae</strain>
        <tissue evidence="18">Seedling</tissue>
    </source>
</reference>
<dbReference type="PANTHER" id="PTHR31517">
    <property type="match status" value="1"/>
</dbReference>
<comment type="similarity">
    <text evidence="15">Belongs to the peroxidase family.</text>
</comment>
<keyword evidence="14" id="KW-0376">Hydrogen peroxide</keyword>
<evidence type="ECO:0000256" key="11">
    <source>
        <dbReference type="ARBA" id="ARBA00023002"/>
    </source>
</evidence>
<dbReference type="InterPro" id="IPR002016">
    <property type="entry name" value="Haem_peroxidase"/>
</dbReference>
<feature type="domain" description="Plant heme peroxidase family profile" evidence="17">
    <location>
        <begin position="21"/>
        <end position="195"/>
    </location>
</feature>
<keyword evidence="12" id="KW-0408">Iron</keyword>
<keyword evidence="6" id="KW-0964">Secreted</keyword>
<evidence type="ECO:0000256" key="14">
    <source>
        <dbReference type="ARBA" id="ARBA00023324"/>
    </source>
</evidence>
<keyword evidence="11" id="KW-0560">Oxidoreductase</keyword>
<dbReference type="InterPro" id="IPR010255">
    <property type="entry name" value="Haem_peroxidase_sf"/>
</dbReference>
<evidence type="ECO:0000256" key="10">
    <source>
        <dbReference type="ARBA" id="ARBA00022837"/>
    </source>
</evidence>
<dbReference type="InterPro" id="IPR000823">
    <property type="entry name" value="Peroxidase_pln"/>
</dbReference>
<comment type="cofactor">
    <cofactor evidence="3">
        <name>heme b</name>
        <dbReference type="ChEBI" id="CHEBI:60344"/>
    </cofactor>
</comment>
<dbReference type="CDD" id="cd00693">
    <property type="entry name" value="secretory_peroxidase"/>
    <property type="match status" value="1"/>
</dbReference>
<comment type="cofactor">
    <cofactor evidence="2">
        <name>Ca(2+)</name>
        <dbReference type="ChEBI" id="CHEBI:29108"/>
    </cofactor>
</comment>
<evidence type="ECO:0000256" key="16">
    <source>
        <dbReference type="SAM" id="SignalP"/>
    </source>
</evidence>
<dbReference type="EMBL" id="JAGKQM010000003">
    <property type="protein sequence ID" value="KAH0935579.1"/>
    <property type="molecule type" value="Genomic_DNA"/>
</dbReference>
<evidence type="ECO:0000256" key="3">
    <source>
        <dbReference type="ARBA" id="ARBA00001970"/>
    </source>
</evidence>
<sequence length="517" mass="56179">MRSITALFFLFCFLVPSALAQLRFGFYGRSCPRAESIVANVVANRFRRDRSITAALLRMQFHDCFVRGCDASLLIDPRPGRPSEKSTGPNASVRGYEIIDEAKRQLEAACPRTVSCADIVTLATRDSVALAGGPRFSVPTGRRDGLRSSPNDVNLPGPTIPVSASIQAFAAKDECTSESFSKTASVVYVQRKGEYRSVLTERGKEMKSITALFLLFCFLVPSALAQLKFAFYGPSCHRTGSIISSVVAERFRRDPSITAALLRMQFHDCFVTGCDASLLIDPRPGRPSEKSTGPNASVRGYEVIDEIKRQLEVACPGIVSCADIVALATRDAIKLAGGPSFLIKTGRRDGLRSNPADVNLPGPTIPVSASIQAFAAKGMSVNDMVTLIGGGHSVGSIHCSLFQDRLNDPAMDRSLNAQLRNTCRAPNDPSVFLDQRTPFVVDNAIFGEMQRQRAVMRIDSNLAFDGATRGIVSSFAQSNSLFRQRFAQAMEKMGTIGVLTGRAGEIRRNCRVFNNGR</sequence>
<name>A0ABQ8E1T5_BRANA</name>
<dbReference type="PRINTS" id="PR00458">
    <property type="entry name" value="PEROXIDASE"/>
</dbReference>
<feature type="domain" description="Plant heme peroxidase family profile" evidence="17">
    <location>
        <begin position="226"/>
        <end position="514"/>
    </location>
</feature>
<comment type="caution">
    <text evidence="18">The sequence shown here is derived from an EMBL/GenBank/DDBJ whole genome shotgun (WGS) entry which is preliminary data.</text>
</comment>
<keyword evidence="13" id="KW-1015">Disulfide bond</keyword>
<dbReference type="Proteomes" id="UP000824890">
    <property type="component" value="Unassembled WGS sequence"/>
</dbReference>
<dbReference type="Pfam" id="PF00141">
    <property type="entry name" value="peroxidase"/>
    <property type="match status" value="2"/>
</dbReference>
<evidence type="ECO:0000256" key="8">
    <source>
        <dbReference type="ARBA" id="ARBA00022617"/>
    </source>
</evidence>
<comment type="function">
    <text evidence="4">Removal of H(2)O(2), oxidation of toxic reductants, biosynthesis and degradation of lignin, suberization, auxin catabolism, response to environmental stresses such as wounding, pathogen attack and oxidative stress. These functions might be dependent on each isozyme/isoform in each plant tissue.</text>
</comment>
<evidence type="ECO:0000259" key="17">
    <source>
        <dbReference type="PROSITE" id="PS50873"/>
    </source>
</evidence>
<evidence type="ECO:0000256" key="9">
    <source>
        <dbReference type="ARBA" id="ARBA00022723"/>
    </source>
</evidence>
<feature type="signal peptide" evidence="16">
    <location>
        <begin position="1"/>
        <end position="20"/>
    </location>
</feature>
<evidence type="ECO:0000256" key="12">
    <source>
        <dbReference type="ARBA" id="ARBA00023004"/>
    </source>
</evidence>
<evidence type="ECO:0000256" key="4">
    <source>
        <dbReference type="ARBA" id="ARBA00002322"/>
    </source>
</evidence>
<dbReference type="InterPro" id="IPR033905">
    <property type="entry name" value="Secretory_peroxidase"/>
</dbReference>
<keyword evidence="19" id="KW-1185">Reference proteome</keyword>
<evidence type="ECO:0000256" key="5">
    <source>
        <dbReference type="ARBA" id="ARBA00012313"/>
    </source>
</evidence>
<evidence type="ECO:0000256" key="1">
    <source>
        <dbReference type="ARBA" id="ARBA00000189"/>
    </source>
</evidence>
<dbReference type="PRINTS" id="PR00461">
    <property type="entry name" value="PLPEROXIDASE"/>
</dbReference>
<keyword evidence="10" id="KW-0106">Calcium</keyword>
<evidence type="ECO:0000256" key="15">
    <source>
        <dbReference type="RuleBase" id="RU004241"/>
    </source>
</evidence>
<dbReference type="PROSITE" id="PS00436">
    <property type="entry name" value="PEROXIDASE_2"/>
    <property type="match status" value="2"/>
</dbReference>
<dbReference type="InterPro" id="IPR019794">
    <property type="entry name" value="Peroxidases_AS"/>
</dbReference>
<evidence type="ECO:0000256" key="13">
    <source>
        <dbReference type="ARBA" id="ARBA00023157"/>
    </source>
</evidence>
<feature type="chain" id="PRO_5045120532" description="peroxidase" evidence="16">
    <location>
        <begin position="21"/>
        <end position="517"/>
    </location>
</feature>
<dbReference type="Gene3D" id="1.10.520.10">
    <property type="match status" value="2"/>
</dbReference>
<proteinExistence type="inferred from homology"/>
<gene>
    <name evidence="18" type="ORF">HID58_012696</name>
</gene>
<organism evidence="18 19">
    <name type="scientific">Brassica napus</name>
    <name type="common">Rape</name>
    <dbReference type="NCBI Taxonomy" id="3708"/>
    <lineage>
        <taxon>Eukaryota</taxon>
        <taxon>Viridiplantae</taxon>
        <taxon>Streptophyta</taxon>
        <taxon>Embryophyta</taxon>
        <taxon>Tracheophyta</taxon>
        <taxon>Spermatophyta</taxon>
        <taxon>Magnoliopsida</taxon>
        <taxon>eudicotyledons</taxon>
        <taxon>Gunneridae</taxon>
        <taxon>Pentapetalae</taxon>
        <taxon>rosids</taxon>
        <taxon>malvids</taxon>
        <taxon>Brassicales</taxon>
        <taxon>Brassicaceae</taxon>
        <taxon>Brassiceae</taxon>
        <taxon>Brassica</taxon>
    </lineage>
</organism>
<dbReference type="SUPFAM" id="SSF48113">
    <property type="entry name" value="Heme-dependent peroxidases"/>
    <property type="match status" value="2"/>
</dbReference>
<keyword evidence="9" id="KW-0479">Metal-binding</keyword>
<comment type="catalytic activity">
    <reaction evidence="1">
        <text>2 a phenolic donor + H2O2 = 2 a phenolic radical donor + 2 H2O</text>
        <dbReference type="Rhea" id="RHEA:56136"/>
        <dbReference type="ChEBI" id="CHEBI:15377"/>
        <dbReference type="ChEBI" id="CHEBI:16240"/>
        <dbReference type="ChEBI" id="CHEBI:139520"/>
        <dbReference type="ChEBI" id="CHEBI:139521"/>
        <dbReference type="EC" id="1.11.1.7"/>
    </reaction>
</comment>
<dbReference type="Gene3D" id="1.10.420.10">
    <property type="entry name" value="Peroxidase, domain 2"/>
    <property type="match status" value="2"/>
</dbReference>